<keyword evidence="3" id="KW-0378">Hydrolase</keyword>
<keyword evidence="3" id="KW-0347">Helicase</keyword>
<feature type="domain" description="Helicase-associated" evidence="2">
    <location>
        <begin position="228"/>
        <end position="293"/>
    </location>
</feature>
<comment type="caution">
    <text evidence="3">The sequence shown here is derived from an EMBL/GenBank/DDBJ whole genome shotgun (WGS) entry which is preliminary data.</text>
</comment>
<dbReference type="Gene3D" id="6.10.140.530">
    <property type="match status" value="2"/>
</dbReference>
<dbReference type="Proteomes" id="UP001153069">
    <property type="component" value="Unassembled WGS sequence"/>
</dbReference>
<keyword evidence="4" id="KW-1185">Reference proteome</keyword>
<name>A0A9N8DYP1_9STRA</name>
<dbReference type="OrthoDB" id="46808at2759"/>
<gene>
    <name evidence="3" type="ORF">SEMRO_471_G149700.1</name>
</gene>
<evidence type="ECO:0000313" key="4">
    <source>
        <dbReference type="Proteomes" id="UP001153069"/>
    </source>
</evidence>
<organism evidence="3 4">
    <name type="scientific">Seminavis robusta</name>
    <dbReference type="NCBI Taxonomy" id="568900"/>
    <lineage>
        <taxon>Eukaryota</taxon>
        <taxon>Sar</taxon>
        <taxon>Stramenopiles</taxon>
        <taxon>Ochrophyta</taxon>
        <taxon>Bacillariophyta</taxon>
        <taxon>Bacillariophyceae</taxon>
        <taxon>Bacillariophycidae</taxon>
        <taxon>Naviculales</taxon>
        <taxon>Naviculaceae</taxon>
        <taxon>Seminavis</taxon>
    </lineage>
</organism>
<feature type="compositionally biased region" description="Acidic residues" evidence="1">
    <location>
        <begin position="133"/>
        <end position="147"/>
    </location>
</feature>
<keyword evidence="3" id="KW-0067">ATP-binding</keyword>
<dbReference type="EMBL" id="CAICTM010000470">
    <property type="protein sequence ID" value="CAB9511162.1"/>
    <property type="molecule type" value="Genomic_DNA"/>
</dbReference>
<dbReference type="PANTHER" id="PTHR33418">
    <property type="entry name" value="HELICASE-ASSOCIATED"/>
    <property type="match status" value="1"/>
</dbReference>
<evidence type="ECO:0000313" key="3">
    <source>
        <dbReference type="EMBL" id="CAB9511162.1"/>
    </source>
</evidence>
<evidence type="ECO:0000256" key="1">
    <source>
        <dbReference type="SAM" id="MobiDB-lite"/>
    </source>
</evidence>
<dbReference type="PANTHER" id="PTHR33418:SF1">
    <property type="entry name" value="HELICASE-ASSOCIATED DOMAIN-CONTAINING PROTEIN"/>
    <property type="match status" value="1"/>
</dbReference>
<keyword evidence="3" id="KW-0547">Nucleotide-binding</keyword>
<protein>
    <submittedName>
        <fullName evidence="3">Helicase</fullName>
    </submittedName>
</protein>
<reference evidence="3" key="1">
    <citation type="submission" date="2020-06" db="EMBL/GenBank/DDBJ databases">
        <authorList>
            <consortium name="Plant Systems Biology data submission"/>
        </authorList>
    </citation>
    <scope>NUCLEOTIDE SEQUENCE</scope>
    <source>
        <strain evidence="3">D6</strain>
    </source>
</reference>
<proteinExistence type="predicted"/>
<feature type="domain" description="Helicase-associated" evidence="2">
    <location>
        <begin position="152"/>
        <end position="217"/>
    </location>
</feature>
<feature type="region of interest" description="Disordered" evidence="1">
    <location>
        <begin position="57"/>
        <end position="90"/>
    </location>
</feature>
<feature type="compositionally biased region" description="Polar residues" evidence="1">
    <location>
        <begin position="57"/>
        <end position="67"/>
    </location>
</feature>
<dbReference type="Pfam" id="PF03457">
    <property type="entry name" value="HA"/>
    <property type="match status" value="2"/>
</dbReference>
<dbReference type="AlphaFoldDB" id="A0A9N8DYP1"/>
<sequence length="301" mass="34929">MLGTPLVSLDWATHPAAPLPFGERTGHILVEEVPYIERKKIRVFVLQIACYPTGTSRQEIVTTSPNNSKKRKEPDTTNIIDAEQSDSNNDMSFEDIKKELQETKHQLAQKEQELLDTKKELELALKATAASKEEEEDLSDDDDEDSVENEKDPWTNRFRELREYRIVHGDCNVSKEMNKKLAKWATNQRQFYAALKEGKSGTKISQERITKLEGIGFSWGRRYPAQPTWDEQLEELQKFQRAMGHCNIMVNPTSPSQLAKWVTTQRYEYKRFRKGRDSLLQLEQIQQLRDIGFKWKGPKLA</sequence>
<evidence type="ECO:0000259" key="2">
    <source>
        <dbReference type="Pfam" id="PF03457"/>
    </source>
</evidence>
<dbReference type="GO" id="GO:0004386">
    <property type="term" value="F:helicase activity"/>
    <property type="evidence" value="ECO:0007669"/>
    <property type="project" value="UniProtKB-KW"/>
</dbReference>
<feature type="region of interest" description="Disordered" evidence="1">
    <location>
        <begin position="128"/>
        <end position="152"/>
    </location>
</feature>
<dbReference type="InterPro" id="IPR005114">
    <property type="entry name" value="Helicase_assoc"/>
</dbReference>
<accession>A0A9N8DYP1</accession>